<dbReference type="GO" id="GO:0001732">
    <property type="term" value="P:formation of cytoplasmic translation initiation complex"/>
    <property type="evidence" value="ECO:0007669"/>
    <property type="project" value="UniProtKB-UniRule"/>
</dbReference>
<comment type="similarity">
    <text evidence="1">Belongs to the CSN7/EIF3M family. CSN7 subfamily.</text>
</comment>
<name>A0A914VGR3_9BILA</name>
<dbReference type="InterPro" id="IPR036390">
    <property type="entry name" value="WH_DNA-bd_sf"/>
</dbReference>
<feature type="coiled-coil region" evidence="6">
    <location>
        <begin position="360"/>
        <end position="387"/>
    </location>
</feature>
<accession>A0A914VGR3</accession>
<comment type="subcellular location">
    <subcellularLocation>
        <location evidence="5">Cytoplasm</location>
    </subcellularLocation>
</comment>
<sequence length="390" mass="43592">MADTQMLPVFAFAEEKQQAQELRTFLREKGAELSPNATDDVAQNALDLIKHCEVLGALDSDNEVEMILNSLCSLIVALPVDRALDAVQQFCQKLSSEAFSGQGWSSKAGAAVRVLSNLFHGFSNQPSWQHEIYIALVKLCARADLISELPTDVETLRKYFKAWNLTTDGERRVLRMIHEALVDGERTDAAAQVMIELLGTYTDADAGTAMTDAKECVRTAVVDPKSFSLDQLLRLRPVMQLEKGDPQMHAVLKLFAEGTLADYRQFVAKHPGFVQNTLRVDEDTLVRKMRLLTLMSMAEKNTVLTFDDISKQLDLTKGEELEEFIIEALQVKAISGKIDQIQDRLVITTYQNRSFGRAQWEQLQQRLATLSANLRTANANLQSVEQVEAA</sequence>
<comment type="subunit">
    <text evidence="5">Component of the eukaryotic translation initiation factor 3 (eIF-3) complex.</text>
</comment>
<proteinExistence type="inferred from homology"/>
<dbReference type="InterPro" id="IPR045237">
    <property type="entry name" value="COPS7/eIF3m"/>
</dbReference>
<dbReference type="GO" id="GO:0033290">
    <property type="term" value="C:eukaryotic 48S preinitiation complex"/>
    <property type="evidence" value="ECO:0007669"/>
    <property type="project" value="UniProtKB-UniRule"/>
</dbReference>
<dbReference type="GO" id="GO:0071541">
    <property type="term" value="C:eukaryotic translation initiation factor 3 complex, eIF3m"/>
    <property type="evidence" value="ECO:0007669"/>
    <property type="project" value="UniProtKB-UniRule"/>
</dbReference>
<dbReference type="PROSITE" id="PS50250">
    <property type="entry name" value="PCI"/>
    <property type="match status" value="1"/>
</dbReference>
<evidence type="ECO:0000313" key="8">
    <source>
        <dbReference type="Proteomes" id="UP000887566"/>
    </source>
</evidence>
<comment type="similarity">
    <text evidence="5">Belongs to the eIF-3 subunit M family.</text>
</comment>
<keyword evidence="8" id="KW-1185">Reference proteome</keyword>
<dbReference type="GO" id="GO:0016282">
    <property type="term" value="C:eukaryotic 43S preinitiation complex"/>
    <property type="evidence" value="ECO:0007669"/>
    <property type="project" value="UniProtKB-UniRule"/>
</dbReference>
<keyword evidence="2 5" id="KW-0963">Cytoplasm</keyword>
<dbReference type="Proteomes" id="UP000887566">
    <property type="component" value="Unplaced"/>
</dbReference>
<evidence type="ECO:0000256" key="2">
    <source>
        <dbReference type="ARBA" id="ARBA00022490"/>
    </source>
</evidence>
<dbReference type="InterPro" id="IPR000717">
    <property type="entry name" value="PCI_dom"/>
</dbReference>
<dbReference type="GO" id="GO:0003743">
    <property type="term" value="F:translation initiation factor activity"/>
    <property type="evidence" value="ECO:0007669"/>
    <property type="project" value="UniProtKB-UniRule"/>
</dbReference>
<comment type="function">
    <text evidence="5">Component of the eukaryotic translation initiation factor 3 (eIF-3) complex, which is involved in protein synthesis of a specialized repertoire of mRNAs and, together with other initiation factors, stimulates binding of mRNA and methionyl-tRNAi to the 40S ribosome. The eIF-3 complex specifically targets and initiates translation of a subset of mRNAs involved in cell proliferation.</text>
</comment>
<evidence type="ECO:0000256" key="5">
    <source>
        <dbReference type="HAMAP-Rule" id="MF_03012"/>
    </source>
</evidence>
<evidence type="ECO:0000256" key="6">
    <source>
        <dbReference type="SAM" id="Coils"/>
    </source>
</evidence>
<dbReference type="SMART" id="SM00088">
    <property type="entry name" value="PINT"/>
    <property type="match status" value="1"/>
</dbReference>
<evidence type="ECO:0000256" key="3">
    <source>
        <dbReference type="ARBA" id="ARBA00022540"/>
    </source>
</evidence>
<dbReference type="SUPFAM" id="SSF46785">
    <property type="entry name" value="Winged helix' DNA-binding domain"/>
    <property type="match status" value="1"/>
</dbReference>
<dbReference type="WBParaSite" id="PSAMB.scaffold1967size26361.g15754.t1">
    <property type="protein sequence ID" value="PSAMB.scaffold1967size26361.g15754.t1"/>
    <property type="gene ID" value="PSAMB.scaffold1967size26361.g15754"/>
</dbReference>
<evidence type="ECO:0000259" key="7">
    <source>
        <dbReference type="PROSITE" id="PS50250"/>
    </source>
</evidence>
<dbReference type="PANTHER" id="PTHR15350">
    <property type="entry name" value="COP9 SIGNALOSOME COMPLEX SUBUNIT 7/DENDRITIC CELL PROTEIN GA17"/>
    <property type="match status" value="1"/>
</dbReference>
<keyword evidence="6" id="KW-0175">Coiled coil</keyword>
<dbReference type="HAMAP" id="MF_03012">
    <property type="entry name" value="eIF3m"/>
    <property type="match status" value="1"/>
</dbReference>
<dbReference type="AlphaFoldDB" id="A0A914VGR3"/>
<feature type="domain" description="PCI" evidence="7">
    <location>
        <begin position="186"/>
        <end position="352"/>
    </location>
</feature>
<evidence type="ECO:0000313" key="9">
    <source>
        <dbReference type="WBParaSite" id="PSAMB.scaffold1967size26361.g15754.t1"/>
    </source>
</evidence>
<evidence type="ECO:0000256" key="1">
    <source>
        <dbReference type="ARBA" id="ARBA00008482"/>
    </source>
</evidence>
<dbReference type="Pfam" id="PF01399">
    <property type="entry name" value="PCI"/>
    <property type="match status" value="1"/>
</dbReference>
<protein>
    <recommendedName>
        <fullName evidence="5">Eukaryotic translation initiation factor 3 subunit M</fullName>
        <shortName evidence="5">eIF3m</shortName>
    </recommendedName>
</protein>
<keyword evidence="3 5" id="KW-0396">Initiation factor</keyword>
<reference evidence="9" key="1">
    <citation type="submission" date="2022-11" db="UniProtKB">
        <authorList>
            <consortium name="WormBaseParasite"/>
        </authorList>
    </citation>
    <scope>IDENTIFICATION</scope>
</reference>
<evidence type="ECO:0000256" key="4">
    <source>
        <dbReference type="ARBA" id="ARBA00022917"/>
    </source>
</evidence>
<keyword evidence="4 5" id="KW-0648">Protein biosynthesis</keyword>
<dbReference type="InterPro" id="IPR027528">
    <property type="entry name" value="eIF3m"/>
</dbReference>
<organism evidence="8 9">
    <name type="scientific">Plectus sambesii</name>
    <dbReference type="NCBI Taxonomy" id="2011161"/>
    <lineage>
        <taxon>Eukaryota</taxon>
        <taxon>Metazoa</taxon>
        <taxon>Ecdysozoa</taxon>
        <taxon>Nematoda</taxon>
        <taxon>Chromadorea</taxon>
        <taxon>Plectida</taxon>
        <taxon>Plectina</taxon>
        <taxon>Plectoidea</taxon>
        <taxon>Plectidae</taxon>
        <taxon>Plectus</taxon>
    </lineage>
</organism>
<dbReference type="PANTHER" id="PTHR15350:SF2">
    <property type="entry name" value="EUKARYOTIC TRANSLATION INITIATION FACTOR 3 SUBUNIT M"/>
    <property type="match status" value="1"/>
</dbReference>